<dbReference type="AlphaFoldDB" id="A0A381YM46"/>
<sequence length="170" mass="18831">VIGFEETRYLLLDINVKLSSMAETEVLTAAEAIGSTPKSRTGFIIINPIAWHKAAKIPNIIPRYKDPSIDSHLCEFSLLAPYAIAITTPIKTVKQPINSIKVMFCFKKKIFSKIVNGAAKANRILFLLGPIFCKAMNNNVSPKKTPIMPERMIIFNKSSSIVFHVSIAVV</sequence>
<dbReference type="EMBL" id="UINC01018555">
    <property type="protein sequence ID" value="SVA78054.1"/>
    <property type="molecule type" value="Genomic_DNA"/>
</dbReference>
<organism evidence="1">
    <name type="scientific">marine metagenome</name>
    <dbReference type="NCBI Taxonomy" id="408172"/>
    <lineage>
        <taxon>unclassified sequences</taxon>
        <taxon>metagenomes</taxon>
        <taxon>ecological metagenomes</taxon>
    </lineage>
</organism>
<reference evidence="1" key="1">
    <citation type="submission" date="2018-05" db="EMBL/GenBank/DDBJ databases">
        <authorList>
            <person name="Lanie J.A."/>
            <person name="Ng W.-L."/>
            <person name="Kazmierczak K.M."/>
            <person name="Andrzejewski T.M."/>
            <person name="Davidsen T.M."/>
            <person name="Wayne K.J."/>
            <person name="Tettelin H."/>
            <person name="Glass J.I."/>
            <person name="Rusch D."/>
            <person name="Podicherti R."/>
            <person name="Tsui H.-C.T."/>
            <person name="Winkler M.E."/>
        </authorList>
    </citation>
    <scope>NUCLEOTIDE SEQUENCE</scope>
</reference>
<gene>
    <name evidence="1" type="ORF">METZ01_LOCUS130908</name>
</gene>
<protein>
    <submittedName>
        <fullName evidence="1">Uncharacterized protein</fullName>
    </submittedName>
</protein>
<accession>A0A381YM46</accession>
<feature type="non-terminal residue" evidence="1">
    <location>
        <position position="1"/>
    </location>
</feature>
<proteinExistence type="predicted"/>
<name>A0A381YM46_9ZZZZ</name>
<evidence type="ECO:0000313" key="1">
    <source>
        <dbReference type="EMBL" id="SVA78054.1"/>
    </source>
</evidence>